<gene>
    <name evidence="1" type="ORF">F7725_022107</name>
</gene>
<reference evidence="1 2" key="1">
    <citation type="submission" date="2020-03" db="EMBL/GenBank/DDBJ databases">
        <title>Dissostichus mawsoni Genome sequencing and assembly.</title>
        <authorList>
            <person name="Park H."/>
        </authorList>
    </citation>
    <scope>NUCLEOTIDE SEQUENCE [LARGE SCALE GENOMIC DNA]</scope>
    <source>
        <strain evidence="1">DM0001</strain>
        <tissue evidence="1">Muscle</tissue>
    </source>
</reference>
<protein>
    <submittedName>
        <fullName evidence="1">Uncharacterized protein</fullName>
    </submittedName>
</protein>
<sequence>MCKIHDYCVYKSRTGSSGPSGLTRIRTIALMVVLAKDHSSTKTDGNQNLLMDTQVAIMTFLVFVPSGSTALSTPLCMDDY</sequence>
<dbReference type="EMBL" id="JAAKFY010000003">
    <property type="protein sequence ID" value="KAF3859708.1"/>
    <property type="molecule type" value="Genomic_DNA"/>
</dbReference>
<comment type="caution">
    <text evidence="1">The sequence shown here is derived from an EMBL/GenBank/DDBJ whole genome shotgun (WGS) entry which is preliminary data.</text>
</comment>
<name>A0A7J5ZH37_DISMA</name>
<dbReference type="AlphaFoldDB" id="A0A7J5ZH37"/>
<proteinExistence type="predicted"/>
<organism evidence="1 2">
    <name type="scientific">Dissostichus mawsoni</name>
    <name type="common">Antarctic cod</name>
    <dbReference type="NCBI Taxonomy" id="36200"/>
    <lineage>
        <taxon>Eukaryota</taxon>
        <taxon>Metazoa</taxon>
        <taxon>Chordata</taxon>
        <taxon>Craniata</taxon>
        <taxon>Vertebrata</taxon>
        <taxon>Euteleostomi</taxon>
        <taxon>Actinopterygii</taxon>
        <taxon>Neopterygii</taxon>
        <taxon>Teleostei</taxon>
        <taxon>Neoteleostei</taxon>
        <taxon>Acanthomorphata</taxon>
        <taxon>Eupercaria</taxon>
        <taxon>Perciformes</taxon>
        <taxon>Notothenioidei</taxon>
        <taxon>Nototheniidae</taxon>
        <taxon>Dissostichus</taxon>
    </lineage>
</organism>
<accession>A0A7J5ZH37</accession>
<dbReference type="Proteomes" id="UP000518266">
    <property type="component" value="Unassembled WGS sequence"/>
</dbReference>
<keyword evidence="2" id="KW-1185">Reference proteome</keyword>
<evidence type="ECO:0000313" key="1">
    <source>
        <dbReference type="EMBL" id="KAF3859708.1"/>
    </source>
</evidence>
<evidence type="ECO:0000313" key="2">
    <source>
        <dbReference type="Proteomes" id="UP000518266"/>
    </source>
</evidence>